<protein>
    <recommendedName>
        <fullName evidence="7">DUF1656 domain-containing protein</fullName>
    </recommendedName>
</protein>
<dbReference type="InterPro" id="IPR012451">
    <property type="entry name" value="DUF1656"/>
</dbReference>
<evidence type="ECO:0000313" key="6">
    <source>
        <dbReference type="EMBL" id="SFV62391.1"/>
    </source>
</evidence>
<name>A0A1W1C9L9_9ZZZZ</name>
<keyword evidence="4 5" id="KW-0472">Membrane</keyword>
<reference evidence="6" key="1">
    <citation type="submission" date="2016-10" db="EMBL/GenBank/DDBJ databases">
        <authorList>
            <person name="de Groot N.N."/>
        </authorList>
    </citation>
    <scope>NUCLEOTIDE SEQUENCE</scope>
</reference>
<evidence type="ECO:0000256" key="3">
    <source>
        <dbReference type="ARBA" id="ARBA00022989"/>
    </source>
</evidence>
<evidence type="ECO:0008006" key="7">
    <source>
        <dbReference type="Google" id="ProtNLM"/>
    </source>
</evidence>
<proteinExistence type="predicted"/>
<evidence type="ECO:0000256" key="5">
    <source>
        <dbReference type="SAM" id="Phobius"/>
    </source>
</evidence>
<gene>
    <name evidence="6" type="ORF">MNB_SM-4-1773</name>
</gene>
<dbReference type="EMBL" id="FPHF01000067">
    <property type="protein sequence ID" value="SFV62391.1"/>
    <property type="molecule type" value="Genomic_DNA"/>
</dbReference>
<organism evidence="6">
    <name type="scientific">hydrothermal vent metagenome</name>
    <dbReference type="NCBI Taxonomy" id="652676"/>
    <lineage>
        <taxon>unclassified sequences</taxon>
        <taxon>metagenomes</taxon>
        <taxon>ecological metagenomes</taxon>
    </lineage>
</organism>
<dbReference type="Pfam" id="PF07869">
    <property type="entry name" value="DUF1656"/>
    <property type="match status" value="1"/>
</dbReference>
<evidence type="ECO:0000256" key="2">
    <source>
        <dbReference type="ARBA" id="ARBA00022692"/>
    </source>
</evidence>
<keyword evidence="3 5" id="KW-1133">Transmembrane helix</keyword>
<keyword evidence="1" id="KW-1003">Cell membrane</keyword>
<sequence>MINNIPSELAISGVYLSPLLVVFFLAFIAALITATLLNKLKISQYIVHIPLGFLAILTLYIVLIDAYFIKI</sequence>
<accession>A0A1W1C9L9</accession>
<evidence type="ECO:0000256" key="4">
    <source>
        <dbReference type="ARBA" id="ARBA00023136"/>
    </source>
</evidence>
<evidence type="ECO:0000256" key="1">
    <source>
        <dbReference type="ARBA" id="ARBA00022475"/>
    </source>
</evidence>
<dbReference type="AlphaFoldDB" id="A0A1W1C9L9"/>
<keyword evidence="2 5" id="KW-0812">Transmembrane</keyword>
<feature type="transmembrane region" description="Helical" evidence="5">
    <location>
        <begin position="15"/>
        <end position="37"/>
    </location>
</feature>
<feature type="transmembrane region" description="Helical" evidence="5">
    <location>
        <begin position="49"/>
        <end position="69"/>
    </location>
</feature>